<sequence length="91" mass="9955">PSNISKEVKGNKYTLSTNVEGSKILITANVFVRYGAPFEDIQSLLGNVTRAYIRYRLPSEESKINLTTPQIAGIAGAAILIGIALFMLKKR</sequence>
<feature type="transmembrane region" description="Helical" evidence="1">
    <location>
        <begin position="71"/>
        <end position="88"/>
    </location>
</feature>
<dbReference type="EMBL" id="DRTU01000291">
    <property type="protein sequence ID" value="HHI01214.1"/>
    <property type="molecule type" value="Genomic_DNA"/>
</dbReference>
<reference evidence="2" key="1">
    <citation type="journal article" date="2020" name="mSystems">
        <title>Genome- and Community-Level Interaction Insights into Carbon Utilization and Element Cycling Functions of Hydrothermarchaeota in Hydrothermal Sediment.</title>
        <authorList>
            <person name="Zhou Z."/>
            <person name="Liu Y."/>
            <person name="Xu W."/>
            <person name="Pan J."/>
            <person name="Luo Z.H."/>
            <person name="Li M."/>
        </authorList>
    </citation>
    <scope>NUCLEOTIDE SEQUENCE [LARGE SCALE GENOMIC DNA]</scope>
    <source>
        <strain evidence="2">HyVt-93</strain>
    </source>
</reference>
<feature type="non-terminal residue" evidence="2">
    <location>
        <position position="1"/>
    </location>
</feature>
<gene>
    <name evidence="2" type="ORF">ENL40_07120</name>
</gene>
<protein>
    <submittedName>
        <fullName evidence="2">Exodeoxyribonuclease VII small subunit</fullName>
    </submittedName>
</protein>
<evidence type="ECO:0000313" key="2">
    <source>
        <dbReference type="EMBL" id="HHI01214.1"/>
    </source>
</evidence>
<evidence type="ECO:0000256" key="1">
    <source>
        <dbReference type="SAM" id="Phobius"/>
    </source>
</evidence>
<keyword evidence="1" id="KW-0812">Transmembrane</keyword>
<name>A0A7C5JXD8_THELI</name>
<dbReference type="AlphaFoldDB" id="A0A7C5JXD8"/>
<keyword evidence="1" id="KW-1133">Transmembrane helix</keyword>
<organism evidence="2">
    <name type="scientific">Thermococcus litoralis</name>
    <dbReference type="NCBI Taxonomy" id="2265"/>
    <lineage>
        <taxon>Archaea</taxon>
        <taxon>Methanobacteriati</taxon>
        <taxon>Methanobacteriota</taxon>
        <taxon>Thermococci</taxon>
        <taxon>Thermococcales</taxon>
        <taxon>Thermococcaceae</taxon>
        <taxon>Thermococcus</taxon>
    </lineage>
</organism>
<accession>A0A7C5JXD8</accession>
<comment type="caution">
    <text evidence="2">The sequence shown here is derived from an EMBL/GenBank/DDBJ whole genome shotgun (WGS) entry which is preliminary data.</text>
</comment>
<keyword evidence="1" id="KW-0472">Membrane</keyword>
<dbReference type="Proteomes" id="UP000886217">
    <property type="component" value="Unassembled WGS sequence"/>
</dbReference>
<proteinExistence type="predicted"/>